<proteinExistence type="predicted"/>
<reference evidence="1" key="2">
    <citation type="submission" date="2020-05" db="UniProtKB">
        <authorList>
            <consortium name="EnsemblMetazoa"/>
        </authorList>
    </citation>
    <scope>IDENTIFICATION</scope>
    <source>
        <strain evidence="1">IAEA</strain>
    </source>
</reference>
<dbReference type="STRING" id="37001.A0A1A9WX45"/>
<reference evidence="2" key="1">
    <citation type="submission" date="2014-03" db="EMBL/GenBank/DDBJ databases">
        <authorList>
            <person name="Aksoy S."/>
            <person name="Warren W."/>
            <person name="Wilson R.K."/>
        </authorList>
    </citation>
    <scope>NUCLEOTIDE SEQUENCE [LARGE SCALE GENOMIC DNA]</scope>
    <source>
        <strain evidence="2">IAEA</strain>
    </source>
</reference>
<dbReference type="EnsemblMetazoa" id="GBRI035576-RA">
    <property type="protein sequence ID" value="GBRI035576-PA"/>
    <property type="gene ID" value="GBRI035576"/>
</dbReference>
<organism evidence="1 2">
    <name type="scientific">Glossina brevipalpis</name>
    <dbReference type="NCBI Taxonomy" id="37001"/>
    <lineage>
        <taxon>Eukaryota</taxon>
        <taxon>Metazoa</taxon>
        <taxon>Ecdysozoa</taxon>
        <taxon>Arthropoda</taxon>
        <taxon>Hexapoda</taxon>
        <taxon>Insecta</taxon>
        <taxon>Pterygota</taxon>
        <taxon>Neoptera</taxon>
        <taxon>Endopterygota</taxon>
        <taxon>Diptera</taxon>
        <taxon>Brachycera</taxon>
        <taxon>Muscomorpha</taxon>
        <taxon>Hippoboscoidea</taxon>
        <taxon>Glossinidae</taxon>
        <taxon>Glossina</taxon>
    </lineage>
</organism>
<name>A0A1A9WX45_9MUSC</name>
<protein>
    <submittedName>
        <fullName evidence="1">Uncharacterized protein</fullName>
    </submittedName>
</protein>
<dbReference type="AlphaFoldDB" id="A0A1A9WX45"/>
<keyword evidence="2" id="KW-1185">Reference proteome</keyword>
<evidence type="ECO:0000313" key="1">
    <source>
        <dbReference type="EnsemblMetazoa" id="GBRI035576-PA"/>
    </source>
</evidence>
<dbReference type="Proteomes" id="UP000091820">
    <property type="component" value="Unassembled WGS sequence"/>
</dbReference>
<sequence length="144" mass="16324">MSGYCEFFHFYIDYVWFVHLSFCNFLRWNCNGTALLLDLGGLDAKLNRGGGIDKAISAVDEEEVMELPVDLFENPHNSVLHSGDNLRSHHAGYYGTYSIAIPNFSSGLEPIFKTEEEQKNVNYMQEGTSITQINQNCMDTQVDI</sequence>
<dbReference type="VEuPathDB" id="VectorBase:GBRI035576"/>
<evidence type="ECO:0000313" key="2">
    <source>
        <dbReference type="Proteomes" id="UP000091820"/>
    </source>
</evidence>
<accession>A0A1A9WX45</accession>